<feature type="transmembrane region" description="Helical" evidence="1">
    <location>
        <begin position="32"/>
        <end position="51"/>
    </location>
</feature>
<keyword evidence="1" id="KW-0472">Membrane</keyword>
<keyword evidence="3" id="KW-1185">Reference proteome</keyword>
<dbReference type="GeneID" id="63777268"/>
<keyword evidence="1" id="KW-0812">Transmembrane</keyword>
<evidence type="ECO:0000313" key="2">
    <source>
        <dbReference type="EMBL" id="ORY59211.1"/>
    </source>
</evidence>
<dbReference type="AlphaFoldDB" id="A0A1Y2DJ05"/>
<proteinExistence type="predicted"/>
<keyword evidence="1" id="KW-1133">Transmembrane helix</keyword>
<dbReference type="Proteomes" id="UP000193689">
    <property type="component" value="Unassembled WGS sequence"/>
</dbReference>
<accession>A0A1Y2DJ05</accession>
<dbReference type="InParanoid" id="A0A1Y2DJ05"/>
<dbReference type="OrthoDB" id="4737923at2759"/>
<reference evidence="2 3" key="1">
    <citation type="submission" date="2016-07" db="EMBL/GenBank/DDBJ databases">
        <title>Pervasive Adenine N6-methylation of Active Genes in Fungi.</title>
        <authorList>
            <consortium name="DOE Joint Genome Institute"/>
            <person name="Mondo S.J."/>
            <person name="Dannebaum R.O."/>
            <person name="Kuo R.C."/>
            <person name="Labutti K."/>
            <person name="Haridas S."/>
            <person name="Kuo A."/>
            <person name="Salamov A."/>
            <person name="Ahrendt S.R."/>
            <person name="Lipzen A."/>
            <person name="Sullivan W."/>
            <person name="Andreopoulos W.B."/>
            <person name="Clum A."/>
            <person name="Lindquist E."/>
            <person name="Daum C."/>
            <person name="Ramamoorthy G.K."/>
            <person name="Gryganskyi A."/>
            <person name="Culley D."/>
            <person name="Magnuson J.K."/>
            <person name="James T.Y."/>
            <person name="O'Malley M.A."/>
            <person name="Stajich J.E."/>
            <person name="Spatafora J.W."/>
            <person name="Visel A."/>
            <person name="Grigoriev I.V."/>
        </authorList>
    </citation>
    <scope>NUCLEOTIDE SEQUENCE [LARGE SCALE GENOMIC DNA]</scope>
    <source>
        <strain evidence="2 3">CBS 129021</strain>
    </source>
</reference>
<gene>
    <name evidence="2" type="ORF">BCR38DRAFT_445913</name>
</gene>
<evidence type="ECO:0000256" key="1">
    <source>
        <dbReference type="SAM" id="Phobius"/>
    </source>
</evidence>
<organism evidence="2 3">
    <name type="scientific">Pseudomassariella vexata</name>
    <dbReference type="NCBI Taxonomy" id="1141098"/>
    <lineage>
        <taxon>Eukaryota</taxon>
        <taxon>Fungi</taxon>
        <taxon>Dikarya</taxon>
        <taxon>Ascomycota</taxon>
        <taxon>Pezizomycotina</taxon>
        <taxon>Sordariomycetes</taxon>
        <taxon>Xylariomycetidae</taxon>
        <taxon>Amphisphaeriales</taxon>
        <taxon>Pseudomassariaceae</taxon>
        <taxon>Pseudomassariella</taxon>
    </lineage>
</organism>
<dbReference type="RefSeq" id="XP_040711905.1">
    <property type="nucleotide sequence ID" value="XM_040861056.1"/>
</dbReference>
<sequence>MTTNSFGGGLPPFDFNQQVKPAVSRLSRSMPLLARLVPVVTVAAFGQFWPYPTPGSHAKLLMSLP</sequence>
<comment type="caution">
    <text evidence="2">The sequence shown here is derived from an EMBL/GenBank/DDBJ whole genome shotgun (WGS) entry which is preliminary data.</text>
</comment>
<evidence type="ECO:0000313" key="3">
    <source>
        <dbReference type="Proteomes" id="UP000193689"/>
    </source>
</evidence>
<name>A0A1Y2DJ05_9PEZI</name>
<protein>
    <submittedName>
        <fullName evidence="2">Uncharacterized protein</fullName>
    </submittedName>
</protein>
<dbReference type="EMBL" id="MCFJ01000014">
    <property type="protein sequence ID" value="ORY59211.1"/>
    <property type="molecule type" value="Genomic_DNA"/>
</dbReference>